<protein>
    <recommendedName>
        <fullName evidence="2">Virulence-associated protein E-like domain-containing protein</fullName>
    </recommendedName>
</protein>
<dbReference type="OrthoDB" id="9763644at2"/>
<dbReference type="PANTHER" id="PTHR34985:SF1">
    <property type="entry name" value="SLR0554 PROTEIN"/>
    <property type="match status" value="1"/>
</dbReference>
<dbReference type="InterPro" id="IPR027417">
    <property type="entry name" value="P-loop_NTPase"/>
</dbReference>
<dbReference type="GeneID" id="92760524"/>
<reference evidence="3 4" key="1">
    <citation type="submission" date="2020-12" db="EMBL/GenBank/DDBJ databases">
        <title>FDA dAtabase for Regulatory Grade micrObial Sequences (FDA-ARGOS): Supporting development and validation of Infectious Disease Dx tests.</title>
        <authorList>
            <person name="Sproer C."/>
            <person name="Gronow S."/>
            <person name="Severitt S."/>
            <person name="Schroder I."/>
            <person name="Tallon L."/>
            <person name="Sadzewicz L."/>
            <person name="Zhao X."/>
            <person name="Boylan J."/>
            <person name="Ott S."/>
            <person name="Bowen H."/>
            <person name="Vavikolanu K."/>
            <person name="Mehta A."/>
            <person name="Aluvathingal J."/>
            <person name="Nadendla S."/>
            <person name="Lowell S."/>
            <person name="Myers T."/>
            <person name="Yan Y."/>
            <person name="Sichtig H."/>
        </authorList>
    </citation>
    <scope>NUCLEOTIDE SEQUENCE [LARGE SCALE GENOMIC DNA]</scope>
    <source>
        <strain evidence="3 4">FDAARGOS_1053</strain>
    </source>
</reference>
<dbReference type="Pfam" id="PF05272">
    <property type="entry name" value="VapE-like_dom"/>
    <property type="match status" value="1"/>
</dbReference>
<dbReference type="InterPro" id="IPR007936">
    <property type="entry name" value="VapE-like_dom"/>
</dbReference>
<name>A0A7T4BN83_9CORY</name>
<evidence type="ECO:0000313" key="3">
    <source>
        <dbReference type="EMBL" id="QQB45345.1"/>
    </source>
</evidence>
<evidence type="ECO:0000259" key="2">
    <source>
        <dbReference type="Pfam" id="PF05272"/>
    </source>
</evidence>
<dbReference type="Proteomes" id="UP000596145">
    <property type="component" value="Chromosome"/>
</dbReference>
<organism evidence="3 4">
    <name type="scientific">Corynebacterium glucuronolyticum</name>
    <dbReference type="NCBI Taxonomy" id="39791"/>
    <lineage>
        <taxon>Bacteria</taxon>
        <taxon>Bacillati</taxon>
        <taxon>Actinomycetota</taxon>
        <taxon>Actinomycetes</taxon>
        <taxon>Mycobacteriales</taxon>
        <taxon>Corynebacteriaceae</taxon>
        <taxon>Corynebacterium</taxon>
    </lineage>
</organism>
<feature type="region of interest" description="Disordered" evidence="1">
    <location>
        <begin position="352"/>
        <end position="374"/>
    </location>
</feature>
<feature type="compositionally biased region" description="Acidic residues" evidence="1">
    <location>
        <begin position="359"/>
        <end position="374"/>
    </location>
</feature>
<dbReference type="EMBL" id="CP066007">
    <property type="protein sequence ID" value="QQB45345.1"/>
    <property type="molecule type" value="Genomic_DNA"/>
</dbReference>
<dbReference type="RefSeq" id="WP_084036371.1">
    <property type="nucleotide sequence ID" value="NZ_CP066007.1"/>
</dbReference>
<accession>A0A7T4BN83</accession>
<evidence type="ECO:0000313" key="4">
    <source>
        <dbReference type="Proteomes" id="UP000596145"/>
    </source>
</evidence>
<dbReference type="PANTHER" id="PTHR34985">
    <property type="entry name" value="SLR0554 PROTEIN"/>
    <property type="match status" value="1"/>
</dbReference>
<sequence length="812" mass="91171">MSRELKVATAPTRLAKTWKNTLTSWGELLEKLSAPHVGVDTVTEYHKAAKAKRAEWKDVGGFVGGHLAQGRRRKGHVLSRSVLSLDLDTPPVDLLERLPLLLTVEWAVYSTHSHLPDEPRLRLVIPLSRDVSEDEYPALGRRIAADVGIDYFDDTTYEPHRMMYWPSHPKDGEFLYHHHEGPWLDPDEQLARYDDWRDVSTWPTSSRQTLAIEDRAGKQADPLQKPGLVGAFCRAHTIEDAIAMLGEKVYTEAGDGRFSYVPGESVAGVVTYDGKFSYSWHATDPAGEQLVNAFDLVRIHRYSTEDEETLAAKPKTPTNRLPSFKLMTEFASEDKATRRVLATERQEQAAAEFSVLTDSDSDSDSEPQPDPEWETQLDLKKNGTLQDSLSNFVTILGNDPKLHAIAWNEHASNIDVLPGEPLPWKRTKQAWTDTDLAQLKVYIEHTYTGLYAPTKTKEALIAVAANRSFHPVRNYLKALPPWDGVERVDTLLVTYLGADDNIYTRAVTRKTLVAAIARVMRPGIKFDQVLILNGPQGVGKSTLFAKLAGEWFSDALTMTDMKDKTGAEKLQGHWIIEIGELSGMRKMEVEIVKSFISRTDDKYRPAYASVVESHPRQCIIVGTTNAEDGFLRDITGNRRFSPVKVTGVGEKKAWEVTDEEVKQIWAEALTYYKAGEPLHLTGEVAELARVQQDDAIETDDRVGLVADFLEKKLPADWDMMPLHQRRAYLSGASGEFGMAGVTDGVERATVTNPEIWAECFGNEPAALQRKDSYEIASIMKQIKGWERSESRERVPLYGRQRVYRRKAPGGSQ</sequence>
<gene>
    <name evidence="3" type="ORF">I6I10_07310</name>
</gene>
<dbReference type="SUPFAM" id="SSF52540">
    <property type="entry name" value="P-loop containing nucleoside triphosphate hydrolases"/>
    <property type="match status" value="1"/>
</dbReference>
<evidence type="ECO:0000256" key="1">
    <source>
        <dbReference type="SAM" id="MobiDB-lite"/>
    </source>
</evidence>
<dbReference type="AlphaFoldDB" id="A0A7T4BN83"/>
<proteinExistence type="predicted"/>
<feature type="domain" description="Virulence-associated protein E-like" evidence="2">
    <location>
        <begin position="479"/>
        <end position="694"/>
    </location>
</feature>